<dbReference type="FunFam" id="3.40.50.300:FF:001402">
    <property type="entry name" value="Discs, large homolog 3 (Drosophila)"/>
    <property type="match status" value="1"/>
</dbReference>
<dbReference type="CDD" id="cd00071">
    <property type="entry name" value="GMPK"/>
    <property type="match status" value="1"/>
</dbReference>
<keyword evidence="3" id="KW-1185">Reference proteome</keyword>
<dbReference type="PROSITE" id="PS00856">
    <property type="entry name" value="GUANYLATE_KINASE_1"/>
    <property type="match status" value="1"/>
</dbReference>
<dbReference type="PROSITE" id="PS50052">
    <property type="entry name" value="GUANYLATE_KINASE_2"/>
    <property type="match status" value="1"/>
</dbReference>
<comment type="caution">
    <text evidence="2">The sequence shown here is derived from an EMBL/GenBank/DDBJ whole genome shotgun (WGS) entry which is preliminary data.</text>
</comment>
<gene>
    <name evidence="2" type="ORF">V1264_010166</name>
</gene>
<reference evidence="2 3" key="1">
    <citation type="submission" date="2024-02" db="EMBL/GenBank/DDBJ databases">
        <title>Chromosome-scale genome assembly of the rough periwinkle Littorina saxatilis.</title>
        <authorList>
            <person name="De Jode A."/>
            <person name="Faria R."/>
            <person name="Formenti G."/>
            <person name="Sims Y."/>
            <person name="Smith T.P."/>
            <person name="Tracey A."/>
            <person name="Wood J.M.D."/>
            <person name="Zagrodzka Z.B."/>
            <person name="Johannesson K."/>
            <person name="Butlin R.K."/>
            <person name="Leder E.H."/>
        </authorList>
    </citation>
    <scope>NUCLEOTIDE SEQUENCE [LARGE SCALE GENOMIC DNA]</scope>
    <source>
        <strain evidence="2">Snail1</strain>
        <tissue evidence="2">Muscle</tissue>
    </source>
</reference>
<dbReference type="InterPro" id="IPR050716">
    <property type="entry name" value="MAGUK"/>
</dbReference>
<dbReference type="SMART" id="SM00072">
    <property type="entry name" value="GuKc"/>
    <property type="match status" value="1"/>
</dbReference>
<dbReference type="InterPro" id="IPR008144">
    <property type="entry name" value="Guanylate_kin-like_dom"/>
</dbReference>
<evidence type="ECO:0000259" key="1">
    <source>
        <dbReference type="PROSITE" id="PS50052"/>
    </source>
</evidence>
<dbReference type="Pfam" id="PF00625">
    <property type="entry name" value="Guanylate_kin"/>
    <property type="match status" value="1"/>
</dbReference>
<name>A0AAN9ANP5_9CAEN</name>
<organism evidence="2 3">
    <name type="scientific">Littorina saxatilis</name>
    <dbReference type="NCBI Taxonomy" id="31220"/>
    <lineage>
        <taxon>Eukaryota</taxon>
        <taxon>Metazoa</taxon>
        <taxon>Spiralia</taxon>
        <taxon>Lophotrochozoa</taxon>
        <taxon>Mollusca</taxon>
        <taxon>Gastropoda</taxon>
        <taxon>Caenogastropoda</taxon>
        <taxon>Littorinimorpha</taxon>
        <taxon>Littorinoidea</taxon>
        <taxon>Littorinidae</taxon>
        <taxon>Littorina</taxon>
    </lineage>
</organism>
<dbReference type="InterPro" id="IPR020590">
    <property type="entry name" value="Guanylate_kinase_CS"/>
</dbReference>
<dbReference type="InterPro" id="IPR008145">
    <property type="entry name" value="GK/Ca_channel_bsu"/>
</dbReference>
<proteinExistence type="predicted"/>
<evidence type="ECO:0000313" key="2">
    <source>
        <dbReference type="EMBL" id="KAK7090358.1"/>
    </source>
</evidence>
<dbReference type="PANTHER" id="PTHR23122">
    <property type="entry name" value="MEMBRANE-ASSOCIATED GUANYLATE KINASE MAGUK"/>
    <property type="match status" value="1"/>
</dbReference>
<evidence type="ECO:0000313" key="3">
    <source>
        <dbReference type="Proteomes" id="UP001374579"/>
    </source>
</evidence>
<accession>A0AAN9ANP5</accession>
<dbReference type="Proteomes" id="UP001374579">
    <property type="component" value="Unassembled WGS sequence"/>
</dbReference>
<dbReference type="AlphaFoldDB" id="A0AAN9ANP5"/>
<sequence>MCVLLAGNPPSDTESNRGEEPILSYEAVVQQELKYTRPVIILGPLKDRINDDLISEFPDKFGSCIPHCCYADTTRERRPNEEPGRDYHFVESREQMERDIQNHLFIEAGVYNDNLYGTSVASVKEVAEQGRHCILDVSGNAIKRLQVAGLYPIAIFIKPKSPESIMEMNKRITEEQARKTYERACKLEQDFGEYFTAVVQGDTADEIYAKVKEVIRDQSGPTIWVPAKEKL</sequence>
<protein>
    <recommendedName>
        <fullName evidence="1">Guanylate kinase-like domain-containing protein</fullName>
    </recommendedName>
</protein>
<dbReference type="Gene3D" id="3.40.50.300">
    <property type="entry name" value="P-loop containing nucleotide triphosphate hydrolases"/>
    <property type="match status" value="1"/>
</dbReference>
<feature type="domain" description="Guanylate kinase-like" evidence="1">
    <location>
        <begin position="36"/>
        <end position="216"/>
    </location>
</feature>
<dbReference type="EMBL" id="JBAMIC010000024">
    <property type="protein sequence ID" value="KAK7090358.1"/>
    <property type="molecule type" value="Genomic_DNA"/>
</dbReference>
<dbReference type="InterPro" id="IPR027417">
    <property type="entry name" value="P-loop_NTPase"/>
</dbReference>
<dbReference type="SUPFAM" id="SSF52540">
    <property type="entry name" value="P-loop containing nucleoside triphosphate hydrolases"/>
    <property type="match status" value="1"/>
</dbReference>